<dbReference type="Pfam" id="PF02311">
    <property type="entry name" value="AraC_binding"/>
    <property type="match status" value="1"/>
</dbReference>
<dbReference type="EMBL" id="CP026604">
    <property type="protein sequence ID" value="AWB66198.1"/>
    <property type="molecule type" value="Genomic_DNA"/>
</dbReference>
<evidence type="ECO:0000256" key="1">
    <source>
        <dbReference type="ARBA" id="ARBA00023015"/>
    </source>
</evidence>
<dbReference type="InterPro" id="IPR003313">
    <property type="entry name" value="AraC-bd"/>
</dbReference>
<protein>
    <recommendedName>
        <fullName evidence="5">HTH araC/xylS-type domain-containing protein</fullName>
    </recommendedName>
</protein>
<dbReference type="Pfam" id="PF12833">
    <property type="entry name" value="HTH_18"/>
    <property type="match status" value="1"/>
</dbReference>
<dbReference type="InterPro" id="IPR020449">
    <property type="entry name" value="Tscrpt_reg_AraC-type_HTH"/>
</dbReference>
<keyword evidence="4" id="KW-0804">Transcription</keyword>
<evidence type="ECO:0000313" key="6">
    <source>
        <dbReference type="EMBL" id="AWB66198.1"/>
    </source>
</evidence>
<keyword evidence="1" id="KW-0805">Transcription regulation</keyword>
<evidence type="ECO:0000313" key="7">
    <source>
        <dbReference type="Proteomes" id="UP000244441"/>
    </source>
</evidence>
<proteinExistence type="predicted"/>
<dbReference type="Gene3D" id="2.60.120.280">
    <property type="entry name" value="Regulatory protein AraC"/>
    <property type="match status" value="1"/>
</dbReference>
<keyword evidence="3" id="KW-0010">Activator</keyword>
<evidence type="ECO:0000256" key="4">
    <source>
        <dbReference type="ARBA" id="ARBA00023163"/>
    </source>
</evidence>
<dbReference type="AlphaFoldDB" id="A0A2S0VPQ8"/>
<dbReference type="SUPFAM" id="SSF46689">
    <property type="entry name" value="Homeodomain-like"/>
    <property type="match status" value="2"/>
</dbReference>
<dbReference type="OrthoDB" id="9803764at2"/>
<dbReference type="RefSeq" id="WP_108602270.1">
    <property type="nucleotide sequence ID" value="NZ_CP026604.1"/>
</dbReference>
<dbReference type="CDD" id="cd06986">
    <property type="entry name" value="cupin_MmsR-like_N"/>
    <property type="match status" value="1"/>
</dbReference>
<dbReference type="Proteomes" id="UP000244441">
    <property type="component" value="Chromosome"/>
</dbReference>
<dbReference type="Gene3D" id="1.10.10.60">
    <property type="entry name" value="Homeodomain-like"/>
    <property type="match status" value="2"/>
</dbReference>
<evidence type="ECO:0000256" key="2">
    <source>
        <dbReference type="ARBA" id="ARBA00023125"/>
    </source>
</evidence>
<accession>A0A2S0VPQ8</accession>
<reference evidence="6 7" key="1">
    <citation type="submission" date="2018-01" db="EMBL/GenBank/DDBJ databases">
        <title>Genome sequence of a Cantenovulum-like bacteria.</title>
        <authorList>
            <person name="Tan W.R."/>
            <person name="Lau N.-S."/>
            <person name="Go F."/>
            <person name="Amirul A.-A.A."/>
        </authorList>
    </citation>
    <scope>NUCLEOTIDE SEQUENCE [LARGE SCALE GENOMIC DNA]</scope>
    <source>
        <strain evidence="6 7">CCB-QB4</strain>
    </source>
</reference>
<dbReference type="InterPro" id="IPR009057">
    <property type="entry name" value="Homeodomain-like_sf"/>
</dbReference>
<dbReference type="PRINTS" id="PR00032">
    <property type="entry name" value="HTHARAC"/>
</dbReference>
<dbReference type="GO" id="GO:0003700">
    <property type="term" value="F:DNA-binding transcription factor activity"/>
    <property type="evidence" value="ECO:0007669"/>
    <property type="project" value="InterPro"/>
</dbReference>
<feature type="domain" description="HTH araC/xylS-type" evidence="5">
    <location>
        <begin position="193"/>
        <end position="291"/>
    </location>
</feature>
<dbReference type="InterPro" id="IPR018062">
    <property type="entry name" value="HTH_AraC-typ_CS"/>
</dbReference>
<sequence>MVFRVEDGFPRQRLVILPPAAIQRCRESEVISQLYVTHLGAYPSAPNHYVARREGVEQAILIYCLKGTGWLKLDDITFEVKAGCAVLIPPKTPHVYQADKHDPWSLFWIHFDGRQVKNHLINLEVDLVKPLRFVADIQAMRQAFEDVYVCLNYNHSEAGLFAMSAELIRLLSRIKLNHGLTNIKHKLKEDGINASIKFMEKHLDMAIPLSDLAAQAGQSVAHYSKLFRERTNQSPTAYYIQLKMRKACEQLYQTNLSIRDIAEQLGYQDPYYFSRIFKKVQGQSPVKYRAAAKSI</sequence>
<gene>
    <name evidence="6" type="ORF">C2869_07010</name>
</gene>
<evidence type="ECO:0000259" key="5">
    <source>
        <dbReference type="PROSITE" id="PS01124"/>
    </source>
</evidence>
<dbReference type="SMART" id="SM00342">
    <property type="entry name" value="HTH_ARAC"/>
    <property type="match status" value="1"/>
</dbReference>
<dbReference type="PROSITE" id="PS01124">
    <property type="entry name" value="HTH_ARAC_FAMILY_2"/>
    <property type="match status" value="1"/>
</dbReference>
<name>A0A2S0VPQ8_9ALTE</name>
<dbReference type="PANTHER" id="PTHR43280">
    <property type="entry name" value="ARAC-FAMILY TRANSCRIPTIONAL REGULATOR"/>
    <property type="match status" value="1"/>
</dbReference>
<dbReference type="SUPFAM" id="SSF51215">
    <property type="entry name" value="Regulatory protein AraC"/>
    <property type="match status" value="1"/>
</dbReference>
<keyword evidence="2" id="KW-0238">DNA-binding</keyword>
<dbReference type="GO" id="GO:0043565">
    <property type="term" value="F:sequence-specific DNA binding"/>
    <property type="evidence" value="ECO:0007669"/>
    <property type="project" value="InterPro"/>
</dbReference>
<dbReference type="PROSITE" id="PS00041">
    <property type="entry name" value="HTH_ARAC_FAMILY_1"/>
    <property type="match status" value="1"/>
</dbReference>
<evidence type="ECO:0000256" key="3">
    <source>
        <dbReference type="ARBA" id="ARBA00023159"/>
    </source>
</evidence>
<organism evidence="6 7">
    <name type="scientific">Saccharobesus litoralis</name>
    <dbReference type="NCBI Taxonomy" id="2172099"/>
    <lineage>
        <taxon>Bacteria</taxon>
        <taxon>Pseudomonadati</taxon>
        <taxon>Pseudomonadota</taxon>
        <taxon>Gammaproteobacteria</taxon>
        <taxon>Alteromonadales</taxon>
        <taxon>Alteromonadaceae</taxon>
        <taxon>Saccharobesus</taxon>
    </lineage>
</organism>
<keyword evidence="7" id="KW-1185">Reference proteome</keyword>
<dbReference type="InterPro" id="IPR037923">
    <property type="entry name" value="HTH-like"/>
</dbReference>
<dbReference type="KEGG" id="cate:C2869_07010"/>
<dbReference type="InterPro" id="IPR018060">
    <property type="entry name" value="HTH_AraC"/>
</dbReference>
<dbReference type="PANTHER" id="PTHR43280:SF30">
    <property type="entry name" value="MMSAB OPERON REGULATORY PROTEIN"/>
    <property type="match status" value="1"/>
</dbReference>